<dbReference type="Proteomes" id="UP000265566">
    <property type="component" value="Chromosome 7"/>
</dbReference>
<gene>
    <name evidence="2" type="ORF">MtrunA17_Chr7g0266911</name>
</gene>
<dbReference type="Gramene" id="rna43480">
    <property type="protein sequence ID" value="RHN48732.1"/>
    <property type="gene ID" value="gene43480"/>
</dbReference>
<accession>A0A396H632</accession>
<proteinExistence type="predicted"/>
<sequence>MRDGKGWIGPVDRPQRINTIDLLPEYKAWASFILTVIEQTSSSSEMIRDRVIILLAMIADKDIDENYDRKLRAAEEHQAMEQDHVPQVPTQQVPLPQVQQQGLPPYFVEYTYAMANWAQDIYSRDRMPPPALPQPFYEAAELYRQSSVARTNAYDRFASPLEMENYFAEERQRGARAEERIRAEYYRIQAERHPDADTQPMYYLFPPSGPGGSSEAQQ</sequence>
<reference evidence="2" key="1">
    <citation type="journal article" date="2018" name="Nat. Plants">
        <title>Whole-genome landscape of Medicago truncatula symbiotic genes.</title>
        <authorList>
            <person name="Pecrix Y."/>
            <person name="Gamas P."/>
            <person name="Carrere S."/>
        </authorList>
    </citation>
    <scope>NUCLEOTIDE SEQUENCE</scope>
    <source>
        <tissue evidence="2">Leaves</tissue>
    </source>
</reference>
<comment type="caution">
    <text evidence="2">The sequence shown here is derived from an EMBL/GenBank/DDBJ whole genome shotgun (WGS) entry which is preliminary data.</text>
</comment>
<evidence type="ECO:0000313" key="2">
    <source>
        <dbReference type="EMBL" id="RHN48732.1"/>
    </source>
</evidence>
<dbReference type="EMBL" id="PSQE01000007">
    <property type="protein sequence ID" value="RHN48732.1"/>
    <property type="molecule type" value="Genomic_DNA"/>
</dbReference>
<name>A0A396H632_MEDTR</name>
<dbReference type="AlphaFoldDB" id="A0A396H632"/>
<organism evidence="2">
    <name type="scientific">Medicago truncatula</name>
    <name type="common">Barrel medic</name>
    <name type="synonym">Medicago tribuloides</name>
    <dbReference type="NCBI Taxonomy" id="3880"/>
    <lineage>
        <taxon>Eukaryota</taxon>
        <taxon>Viridiplantae</taxon>
        <taxon>Streptophyta</taxon>
        <taxon>Embryophyta</taxon>
        <taxon>Tracheophyta</taxon>
        <taxon>Spermatophyta</taxon>
        <taxon>Magnoliopsida</taxon>
        <taxon>eudicotyledons</taxon>
        <taxon>Gunneridae</taxon>
        <taxon>Pentapetalae</taxon>
        <taxon>rosids</taxon>
        <taxon>fabids</taxon>
        <taxon>Fabales</taxon>
        <taxon>Fabaceae</taxon>
        <taxon>Papilionoideae</taxon>
        <taxon>50 kb inversion clade</taxon>
        <taxon>NPAAA clade</taxon>
        <taxon>Hologalegina</taxon>
        <taxon>IRL clade</taxon>
        <taxon>Trifolieae</taxon>
        <taxon>Medicago</taxon>
    </lineage>
</organism>
<evidence type="ECO:0000256" key="1">
    <source>
        <dbReference type="SAM" id="MobiDB-lite"/>
    </source>
</evidence>
<protein>
    <submittedName>
        <fullName evidence="2">Uncharacterized protein</fullName>
    </submittedName>
</protein>
<feature type="region of interest" description="Disordered" evidence="1">
    <location>
        <begin position="197"/>
        <end position="218"/>
    </location>
</feature>